<organism evidence="1">
    <name type="scientific">freshwater metagenome</name>
    <dbReference type="NCBI Taxonomy" id="449393"/>
    <lineage>
        <taxon>unclassified sequences</taxon>
        <taxon>metagenomes</taxon>
        <taxon>ecological metagenomes</taxon>
    </lineage>
</organism>
<dbReference type="EMBL" id="CAFAAQ010000059">
    <property type="protein sequence ID" value="CAB4805490.1"/>
    <property type="molecule type" value="Genomic_DNA"/>
</dbReference>
<dbReference type="EMBL" id="CAFBPW010000114">
    <property type="protein sequence ID" value="CAB5035102.1"/>
    <property type="molecule type" value="Genomic_DNA"/>
</dbReference>
<proteinExistence type="predicted"/>
<dbReference type="Gene3D" id="3.90.1300.10">
    <property type="entry name" value="Amidase signature (AS) domain"/>
    <property type="match status" value="1"/>
</dbReference>
<dbReference type="SUPFAM" id="SSF75304">
    <property type="entry name" value="Amidase signature (AS) enzymes"/>
    <property type="match status" value="1"/>
</dbReference>
<dbReference type="AlphaFoldDB" id="A0A6J6Y7X2"/>
<gene>
    <name evidence="1" type="ORF">UFOPK3046_00816</name>
    <name evidence="2" type="ORF">UFOPK4173_01063</name>
</gene>
<accession>A0A6J6Y7X2</accession>
<name>A0A6J6Y7X2_9ZZZZ</name>
<sequence>MASLRVINAGFPRMSNSLIEAVVDKVPDLVTMGGLTIISNIYGNPAVSIPVGTVNDLPVGMQVLARHHRDAELFDVALHVERENPWPLVAPAVTAGSAVSTAV</sequence>
<protein>
    <submittedName>
        <fullName evidence="1">Unannotated protein</fullName>
    </submittedName>
</protein>
<reference evidence="1" key="1">
    <citation type="submission" date="2020-05" db="EMBL/GenBank/DDBJ databases">
        <authorList>
            <person name="Chiriac C."/>
            <person name="Salcher M."/>
            <person name="Ghai R."/>
            <person name="Kavagutti S V."/>
        </authorList>
    </citation>
    <scope>NUCLEOTIDE SEQUENCE</scope>
</reference>
<evidence type="ECO:0000313" key="1">
    <source>
        <dbReference type="EMBL" id="CAB4805490.1"/>
    </source>
</evidence>
<evidence type="ECO:0000313" key="2">
    <source>
        <dbReference type="EMBL" id="CAB5035102.1"/>
    </source>
</evidence>
<dbReference type="InterPro" id="IPR036928">
    <property type="entry name" value="AS_sf"/>
</dbReference>